<accession>V8NAH0</accession>
<dbReference type="EMBL" id="AZIM01005913">
    <property type="protein sequence ID" value="ETE59075.1"/>
    <property type="molecule type" value="Genomic_DNA"/>
</dbReference>
<evidence type="ECO:0000313" key="1">
    <source>
        <dbReference type="EMBL" id="ETE59075.1"/>
    </source>
</evidence>
<proteinExistence type="predicted"/>
<protein>
    <submittedName>
        <fullName evidence="1">Uncharacterized protein</fullName>
    </submittedName>
</protein>
<sequence length="38" mass="4394">MRVEFSSLTLHLHQNIPSSLQRLPFEQESITATLIVKE</sequence>
<gene>
    <name evidence="1" type="ORF">L345_15199</name>
</gene>
<evidence type="ECO:0000313" key="2">
    <source>
        <dbReference type="Proteomes" id="UP000018936"/>
    </source>
</evidence>
<reference evidence="1 2" key="1">
    <citation type="journal article" date="2013" name="Proc. Natl. Acad. Sci. U.S.A.">
        <title>The king cobra genome reveals dynamic gene evolution and adaptation in the snake venom system.</title>
        <authorList>
            <person name="Vonk F.J."/>
            <person name="Casewell N.R."/>
            <person name="Henkel C.V."/>
            <person name="Heimberg A.M."/>
            <person name="Jansen H.J."/>
            <person name="McCleary R.J."/>
            <person name="Kerkkamp H.M."/>
            <person name="Vos R.A."/>
            <person name="Guerreiro I."/>
            <person name="Calvete J.J."/>
            <person name="Wuster W."/>
            <person name="Woods A.E."/>
            <person name="Logan J.M."/>
            <person name="Harrison R.A."/>
            <person name="Castoe T.A."/>
            <person name="de Koning A.P."/>
            <person name="Pollock D.D."/>
            <person name="Yandell M."/>
            <person name="Calderon D."/>
            <person name="Renjifo C."/>
            <person name="Currier R.B."/>
            <person name="Salgado D."/>
            <person name="Pla D."/>
            <person name="Sanz L."/>
            <person name="Hyder A.S."/>
            <person name="Ribeiro J.M."/>
            <person name="Arntzen J.W."/>
            <person name="van den Thillart G.E."/>
            <person name="Boetzer M."/>
            <person name="Pirovano W."/>
            <person name="Dirks R.P."/>
            <person name="Spaink H.P."/>
            <person name="Duboule D."/>
            <person name="McGlinn E."/>
            <person name="Kini R.M."/>
            <person name="Richardson M.K."/>
        </authorList>
    </citation>
    <scope>NUCLEOTIDE SEQUENCE</scope>
    <source>
        <tissue evidence="1">Blood</tissue>
    </source>
</reference>
<organism evidence="1 2">
    <name type="scientific">Ophiophagus hannah</name>
    <name type="common">King cobra</name>
    <name type="synonym">Naja hannah</name>
    <dbReference type="NCBI Taxonomy" id="8665"/>
    <lineage>
        <taxon>Eukaryota</taxon>
        <taxon>Metazoa</taxon>
        <taxon>Chordata</taxon>
        <taxon>Craniata</taxon>
        <taxon>Vertebrata</taxon>
        <taxon>Euteleostomi</taxon>
        <taxon>Lepidosauria</taxon>
        <taxon>Squamata</taxon>
        <taxon>Bifurcata</taxon>
        <taxon>Unidentata</taxon>
        <taxon>Episquamata</taxon>
        <taxon>Toxicofera</taxon>
        <taxon>Serpentes</taxon>
        <taxon>Colubroidea</taxon>
        <taxon>Elapidae</taxon>
        <taxon>Elapinae</taxon>
        <taxon>Ophiophagus</taxon>
    </lineage>
</organism>
<dbReference type="Proteomes" id="UP000018936">
    <property type="component" value="Unassembled WGS sequence"/>
</dbReference>
<dbReference type="AlphaFoldDB" id="V8NAH0"/>
<name>V8NAH0_OPHHA</name>
<keyword evidence="2" id="KW-1185">Reference proteome</keyword>
<comment type="caution">
    <text evidence="1">The sequence shown here is derived from an EMBL/GenBank/DDBJ whole genome shotgun (WGS) entry which is preliminary data.</text>
</comment>